<organism evidence="1 2">
    <name type="scientific">Limobrevibacterium gyesilva</name>
    <dbReference type="NCBI Taxonomy" id="2991712"/>
    <lineage>
        <taxon>Bacteria</taxon>
        <taxon>Pseudomonadati</taxon>
        <taxon>Pseudomonadota</taxon>
        <taxon>Alphaproteobacteria</taxon>
        <taxon>Acetobacterales</taxon>
        <taxon>Acetobacteraceae</taxon>
        <taxon>Limobrevibacterium</taxon>
    </lineage>
</organism>
<keyword evidence="2" id="KW-1185">Reference proteome</keyword>
<evidence type="ECO:0000313" key="2">
    <source>
        <dbReference type="Proteomes" id="UP001165679"/>
    </source>
</evidence>
<sequence length="49" mass="5392">MPLTREFKELLRKRIACDPAFGDALLREIDDAKRSGDIETAKAISGMAA</sequence>
<dbReference type="Proteomes" id="UP001165679">
    <property type="component" value="Unassembled WGS sequence"/>
</dbReference>
<reference evidence="1" key="1">
    <citation type="submission" date="2022-09" db="EMBL/GenBank/DDBJ databases">
        <title>Rhodovastum sp. nov. RN2-1 isolated from soil in Seongnam, South Korea.</title>
        <authorList>
            <person name="Le N.T."/>
        </authorList>
    </citation>
    <scope>NUCLEOTIDE SEQUENCE</scope>
    <source>
        <strain evidence="1">RN2-1</strain>
    </source>
</reference>
<dbReference type="AlphaFoldDB" id="A0AA41YPF4"/>
<evidence type="ECO:0000313" key="1">
    <source>
        <dbReference type="EMBL" id="MCW3476291.1"/>
    </source>
</evidence>
<gene>
    <name evidence="1" type="ORF">OL599_17085</name>
</gene>
<comment type="caution">
    <text evidence="1">The sequence shown here is derived from an EMBL/GenBank/DDBJ whole genome shotgun (WGS) entry which is preliminary data.</text>
</comment>
<accession>A0AA41YPF4</accession>
<proteinExistence type="predicted"/>
<dbReference type="RefSeq" id="WP_264715058.1">
    <property type="nucleotide sequence ID" value="NZ_JAPDNT010000017.1"/>
</dbReference>
<protein>
    <submittedName>
        <fullName evidence="1">Uncharacterized protein</fullName>
    </submittedName>
</protein>
<name>A0AA41YPF4_9PROT</name>
<dbReference type="EMBL" id="JAPDNT010000017">
    <property type="protein sequence ID" value="MCW3476291.1"/>
    <property type="molecule type" value="Genomic_DNA"/>
</dbReference>
<reference evidence="1" key="2">
    <citation type="submission" date="2022-10" db="EMBL/GenBank/DDBJ databases">
        <authorList>
            <person name="Trinh H.N."/>
        </authorList>
    </citation>
    <scope>NUCLEOTIDE SEQUENCE</scope>
    <source>
        <strain evidence="1">RN2-1</strain>
    </source>
</reference>